<dbReference type="Pfam" id="PF03364">
    <property type="entry name" value="Polyketide_cyc"/>
    <property type="match status" value="1"/>
</dbReference>
<name>A0A2W4V033_9CYAN</name>
<proteinExistence type="predicted"/>
<feature type="domain" description="Coenzyme Q-binding protein COQ10 START" evidence="1">
    <location>
        <begin position="16"/>
        <end position="133"/>
    </location>
</feature>
<protein>
    <recommendedName>
        <fullName evidence="1">Coenzyme Q-binding protein COQ10 START domain-containing protein</fullName>
    </recommendedName>
</protein>
<accession>A0A2W4V033</accession>
<sequence length="152" mass="17508">MADWLEHSVHVDQDVAIENVWQLWSDLEQMPQWMKWISSVEMSPDDPQLSLWKLETGGLSFAWKSRIVKKVPLQIIQWESVDGLPNKGAIRFYGRKDGSSTVKMTVAYSLPAILARLMMSSSFVDRVVTSTLQADLDRFRDYALARYPKQSE</sequence>
<dbReference type="InterPro" id="IPR047137">
    <property type="entry name" value="ORF3"/>
</dbReference>
<dbReference type="PANTHER" id="PTHR33824:SF7">
    <property type="entry name" value="POLYKETIDE CYCLASE_DEHYDRASE AND LIPID TRANSPORT SUPERFAMILY PROTEIN"/>
    <property type="match status" value="1"/>
</dbReference>
<dbReference type="AlphaFoldDB" id="A0A2W4V033"/>
<dbReference type="SUPFAM" id="SSF55961">
    <property type="entry name" value="Bet v1-like"/>
    <property type="match status" value="1"/>
</dbReference>
<evidence type="ECO:0000259" key="1">
    <source>
        <dbReference type="Pfam" id="PF03364"/>
    </source>
</evidence>
<dbReference type="PANTHER" id="PTHR33824">
    <property type="entry name" value="POLYKETIDE CYCLASE/DEHYDRASE AND LIPID TRANSPORT SUPERFAMILY PROTEIN"/>
    <property type="match status" value="1"/>
</dbReference>
<dbReference type="Gene3D" id="3.30.530.20">
    <property type="match status" value="1"/>
</dbReference>
<dbReference type="InterPro" id="IPR023393">
    <property type="entry name" value="START-like_dom_sf"/>
</dbReference>
<comment type="caution">
    <text evidence="2">The sequence shown here is derived from an EMBL/GenBank/DDBJ whole genome shotgun (WGS) entry which is preliminary data.</text>
</comment>
<reference evidence="2 3" key="2">
    <citation type="submission" date="2018-06" db="EMBL/GenBank/DDBJ databases">
        <title>Metagenomic assembly of (sub)arctic Cyanobacteria and their associated microbiome from non-axenic cultures.</title>
        <authorList>
            <person name="Baurain D."/>
        </authorList>
    </citation>
    <scope>NUCLEOTIDE SEQUENCE [LARGE SCALE GENOMIC DNA]</scope>
    <source>
        <strain evidence="2">ULC129bin1</strain>
    </source>
</reference>
<reference evidence="3" key="1">
    <citation type="submission" date="2018-04" db="EMBL/GenBank/DDBJ databases">
        <authorList>
            <person name="Cornet L."/>
        </authorList>
    </citation>
    <scope>NUCLEOTIDE SEQUENCE [LARGE SCALE GENOMIC DNA]</scope>
</reference>
<dbReference type="CDD" id="cd07817">
    <property type="entry name" value="SRPBCC_8"/>
    <property type="match status" value="1"/>
</dbReference>
<evidence type="ECO:0000313" key="2">
    <source>
        <dbReference type="EMBL" id="PZO22509.1"/>
    </source>
</evidence>
<evidence type="ECO:0000313" key="3">
    <source>
        <dbReference type="Proteomes" id="UP000249354"/>
    </source>
</evidence>
<dbReference type="EMBL" id="QBMC01000009">
    <property type="protein sequence ID" value="PZO22509.1"/>
    <property type="molecule type" value="Genomic_DNA"/>
</dbReference>
<gene>
    <name evidence="2" type="ORF">DCF25_02585</name>
</gene>
<dbReference type="Proteomes" id="UP000249354">
    <property type="component" value="Unassembled WGS sequence"/>
</dbReference>
<organism evidence="2 3">
    <name type="scientific">Leptolyngbya foveolarum</name>
    <dbReference type="NCBI Taxonomy" id="47253"/>
    <lineage>
        <taxon>Bacteria</taxon>
        <taxon>Bacillati</taxon>
        <taxon>Cyanobacteriota</taxon>
        <taxon>Cyanophyceae</taxon>
        <taxon>Leptolyngbyales</taxon>
        <taxon>Leptolyngbyaceae</taxon>
        <taxon>Leptolyngbya group</taxon>
        <taxon>Leptolyngbya</taxon>
    </lineage>
</organism>
<dbReference type="InterPro" id="IPR005031">
    <property type="entry name" value="COQ10_START"/>
</dbReference>